<reference evidence="1" key="1">
    <citation type="submission" date="2014-11" db="EMBL/GenBank/DDBJ databases">
        <authorList>
            <person name="Amaro Gonzalez C."/>
        </authorList>
    </citation>
    <scope>NUCLEOTIDE SEQUENCE</scope>
</reference>
<name>A0A0E9QMS8_ANGAN</name>
<organism evidence="1">
    <name type="scientific">Anguilla anguilla</name>
    <name type="common">European freshwater eel</name>
    <name type="synonym">Muraena anguilla</name>
    <dbReference type="NCBI Taxonomy" id="7936"/>
    <lineage>
        <taxon>Eukaryota</taxon>
        <taxon>Metazoa</taxon>
        <taxon>Chordata</taxon>
        <taxon>Craniata</taxon>
        <taxon>Vertebrata</taxon>
        <taxon>Euteleostomi</taxon>
        <taxon>Actinopterygii</taxon>
        <taxon>Neopterygii</taxon>
        <taxon>Teleostei</taxon>
        <taxon>Anguilliformes</taxon>
        <taxon>Anguillidae</taxon>
        <taxon>Anguilla</taxon>
    </lineage>
</organism>
<protein>
    <submittedName>
        <fullName evidence="1">Uncharacterized protein</fullName>
    </submittedName>
</protein>
<dbReference type="AlphaFoldDB" id="A0A0E9QMS8"/>
<sequence>MNIIVTHFCNSLFKRQFYRRTNEDSGLVRVCPVTPMKVTELKG</sequence>
<dbReference type="EMBL" id="GBXM01090962">
    <property type="protein sequence ID" value="JAH17615.1"/>
    <property type="molecule type" value="Transcribed_RNA"/>
</dbReference>
<reference evidence="1" key="2">
    <citation type="journal article" date="2015" name="Fish Shellfish Immunol.">
        <title>Early steps in the European eel (Anguilla anguilla)-Vibrio vulnificus interaction in the gills: Role of the RtxA13 toxin.</title>
        <authorList>
            <person name="Callol A."/>
            <person name="Pajuelo D."/>
            <person name="Ebbesson L."/>
            <person name="Teles M."/>
            <person name="MacKenzie S."/>
            <person name="Amaro C."/>
        </authorList>
    </citation>
    <scope>NUCLEOTIDE SEQUENCE</scope>
</reference>
<evidence type="ECO:0000313" key="1">
    <source>
        <dbReference type="EMBL" id="JAH17615.1"/>
    </source>
</evidence>
<proteinExistence type="predicted"/>
<accession>A0A0E9QMS8</accession>